<dbReference type="OrthoDB" id="771227at2759"/>
<sequence>RRDILAILKQYFSTSINKRQQRKCFLLHGTGGIGKTQICLRFIEEMSGHFSHVFWIDASSVVTIQHSICDLPDAQSYILDGSPESALRWIGSLKDNYVLVLDNLELLSKAELAKYFPPELRGNILITSSNYTNWMSSMKSYDVRGMMKHEAIELLLKAGGLDPHRMDLQAEASVIVERLFYLPLAIVLAGVSIASGAASIGDYLKKYLNFYRTLAQPKFKGATKCDMTVYRNCELLYGEIQQRANSNDSHQSEAAKSAIFLLAIFSLFHHEGIMKDIFSYVNIQKEEIEMGKENLSLATSQQDHKLLPLSDAATWDGLFFEEGIRLLASLQLIKLVSPDGTYNMHPLIHEWARNRMTKDESEWYCSKAHAILASAVENQSVRFRKALVTHVVANMEQSRLKKHTAIGKYLDDAYGKFLWLFMEQGYLSEAEKLGVQVLDARCRILGEQHPDTVMSKGDLAVTYSNLGKYAEAEKLQVQVLDTRNRIQGDEDSHTLMSMDDLALTYYDLGKYREAEKLQVQVLEARSRILGEEHSHTIMSMGNLALTYSSLGKYTEAEKLQVQVLDTRSRSLEEEHPHIIMSMGNLALTYNNLGKYREAETLQVQVLDERSRILGEEHLHTVISMDNLALTYSNLGRYTEAEKLQIQVLDARSRILGKEHPHTIMSMGNLALTYN</sequence>
<dbReference type="EMBL" id="KN838560">
    <property type="protein sequence ID" value="KIK05405.1"/>
    <property type="molecule type" value="Genomic_DNA"/>
</dbReference>
<dbReference type="HOGENOM" id="CLU_000288_125_8_1"/>
<dbReference type="Pfam" id="PF13374">
    <property type="entry name" value="TPR_10"/>
    <property type="match status" value="4"/>
</dbReference>
<keyword evidence="3" id="KW-1185">Reference proteome</keyword>
<keyword evidence="1" id="KW-0472">Membrane</keyword>
<feature type="non-terminal residue" evidence="2">
    <location>
        <position position="674"/>
    </location>
</feature>
<organism evidence="2 3">
    <name type="scientific">Laccaria amethystina LaAM-08-1</name>
    <dbReference type="NCBI Taxonomy" id="1095629"/>
    <lineage>
        <taxon>Eukaryota</taxon>
        <taxon>Fungi</taxon>
        <taxon>Dikarya</taxon>
        <taxon>Basidiomycota</taxon>
        <taxon>Agaricomycotina</taxon>
        <taxon>Agaricomycetes</taxon>
        <taxon>Agaricomycetidae</taxon>
        <taxon>Agaricales</taxon>
        <taxon>Agaricineae</taxon>
        <taxon>Hydnangiaceae</taxon>
        <taxon>Laccaria</taxon>
    </lineage>
</organism>
<dbReference type="InterPro" id="IPR011990">
    <property type="entry name" value="TPR-like_helical_dom_sf"/>
</dbReference>
<proteinExistence type="predicted"/>
<dbReference type="AlphaFoldDB" id="A0A0C9WZZ7"/>
<dbReference type="Gene3D" id="1.25.40.10">
    <property type="entry name" value="Tetratricopeptide repeat domain"/>
    <property type="match status" value="2"/>
</dbReference>
<gene>
    <name evidence="2" type="ORF">K443DRAFT_69603</name>
</gene>
<dbReference type="Pfam" id="PF13424">
    <property type="entry name" value="TPR_12"/>
    <property type="match status" value="1"/>
</dbReference>
<accession>A0A0C9WZZ7</accession>
<keyword evidence="1" id="KW-0812">Transmembrane</keyword>
<feature type="transmembrane region" description="Helical" evidence="1">
    <location>
        <begin position="179"/>
        <end position="204"/>
    </location>
</feature>
<dbReference type="PANTHER" id="PTHR46082:SF11">
    <property type="entry name" value="AAA+ ATPASE DOMAIN-CONTAINING PROTEIN-RELATED"/>
    <property type="match status" value="1"/>
</dbReference>
<keyword evidence="1" id="KW-1133">Transmembrane helix</keyword>
<evidence type="ECO:0000313" key="2">
    <source>
        <dbReference type="EMBL" id="KIK05405.1"/>
    </source>
</evidence>
<feature type="non-terminal residue" evidence="2">
    <location>
        <position position="1"/>
    </location>
</feature>
<dbReference type="Gene3D" id="3.40.50.300">
    <property type="entry name" value="P-loop containing nucleotide triphosphate hydrolases"/>
    <property type="match status" value="1"/>
</dbReference>
<evidence type="ECO:0000313" key="3">
    <source>
        <dbReference type="Proteomes" id="UP000054477"/>
    </source>
</evidence>
<reference evidence="3" key="2">
    <citation type="submission" date="2015-01" db="EMBL/GenBank/DDBJ databases">
        <title>Evolutionary Origins and Diversification of the Mycorrhizal Mutualists.</title>
        <authorList>
            <consortium name="DOE Joint Genome Institute"/>
            <consortium name="Mycorrhizal Genomics Consortium"/>
            <person name="Kohler A."/>
            <person name="Kuo A."/>
            <person name="Nagy L.G."/>
            <person name="Floudas D."/>
            <person name="Copeland A."/>
            <person name="Barry K.W."/>
            <person name="Cichocki N."/>
            <person name="Veneault-Fourrey C."/>
            <person name="LaButti K."/>
            <person name="Lindquist E.A."/>
            <person name="Lipzen A."/>
            <person name="Lundell T."/>
            <person name="Morin E."/>
            <person name="Murat C."/>
            <person name="Riley R."/>
            <person name="Ohm R."/>
            <person name="Sun H."/>
            <person name="Tunlid A."/>
            <person name="Henrissat B."/>
            <person name="Grigoriev I.V."/>
            <person name="Hibbett D.S."/>
            <person name="Martin F."/>
        </authorList>
    </citation>
    <scope>NUCLEOTIDE SEQUENCE [LARGE SCALE GENOMIC DNA]</scope>
    <source>
        <strain evidence="3">LaAM-08-1</strain>
    </source>
</reference>
<reference evidence="2 3" key="1">
    <citation type="submission" date="2014-04" db="EMBL/GenBank/DDBJ databases">
        <authorList>
            <consortium name="DOE Joint Genome Institute"/>
            <person name="Kuo A."/>
            <person name="Kohler A."/>
            <person name="Nagy L.G."/>
            <person name="Floudas D."/>
            <person name="Copeland A."/>
            <person name="Barry K.W."/>
            <person name="Cichocki N."/>
            <person name="Veneault-Fourrey C."/>
            <person name="LaButti K."/>
            <person name="Lindquist E.A."/>
            <person name="Lipzen A."/>
            <person name="Lundell T."/>
            <person name="Morin E."/>
            <person name="Murat C."/>
            <person name="Sun H."/>
            <person name="Tunlid A."/>
            <person name="Henrissat B."/>
            <person name="Grigoriev I.V."/>
            <person name="Hibbett D.S."/>
            <person name="Martin F."/>
            <person name="Nordberg H.P."/>
            <person name="Cantor M.N."/>
            <person name="Hua S.X."/>
        </authorList>
    </citation>
    <scope>NUCLEOTIDE SEQUENCE [LARGE SCALE GENOMIC DNA]</scope>
    <source>
        <strain evidence="2 3">LaAM-08-1</strain>
    </source>
</reference>
<dbReference type="SUPFAM" id="SSF48452">
    <property type="entry name" value="TPR-like"/>
    <property type="match status" value="2"/>
</dbReference>
<dbReference type="PANTHER" id="PTHR46082">
    <property type="entry name" value="ATP/GTP-BINDING PROTEIN-RELATED"/>
    <property type="match status" value="1"/>
</dbReference>
<dbReference type="SUPFAM" id="SSF52540">
    <property type="entry name" value="P-loop containing nucleoside triphosphate hydrolases"/>
    <property type="match status" value="1"/>
</dbReference>
<dbReference type="InterPro" id="IPR027417">
    <property type="entry name" value="P-loop_NTPase"/>
</dbReference>
<dbReference type="Proteomes" id="UP000054477">
    <property type="component" value="Unassembled WGS sequence"/>
</dbReference>
<protein>
    <recommendedName>
        <fullName evidence="4">NB-ARC domain-containing protein</fullName>
    </recommendedName>
</protein>
<name>A0A0C9WZZ7_9AGAR</name>
<dbReference type="InterPro" id="IPR053137">
    <property type="entry name" value="NLR-like"/>
</dbReference>
<evidence type="ECO:0000256" key="1">
    <source>
        <dbReference type="SAM" id="Phobius"/>
    </source>
</evidence>
<dbReference type="STRING" id="1095629.A0A0C9WZZ7"/>
<evidence type="ECO:0008006" key="4">
    <source>
        <dbReference type="Google" id="ProtNLM"/>
    </source>
</evidence>